<protein>
    <recommendedName>
        <fullName evidence="4">C2H2-type domain-containing protein</fullName>
    </recommendedName>
</protein>
<feature type="compositionally biased region" description="Basic and acidic residues" evidence="1">
    <location>
        <begin position="136"/>
        <end position="161"/>
    </location>
</feature>
<evidence type="ECO:0000313" key="2">
    <source>
        <dbReference type="EMBL" id="KPM36474.1"/>
    </source>
</evidence>
<dbReference type="PANTHER" id="PTHR38167">
    <property type="entry name" value="C2H2-TYPE DOMAIN-CONTAINING PROTEIN"/>
    <property type="match status" value="1"/>
</dbReference>
<evidence type="ECO:0000256" key="1">
    <source>
        <dbReference type="SAM" id="MobiDB-lite"/>
    </source>
</evidence>
<dbReference type="EMBL" id="LKCW01000202">
    <property type="protein sequence ID" value="KPM36474.1"/>
    <property type="molecule type" value="Genomic_DNA"/>
</dbReference>
<dbReference type="Proteomes" id="UP000050424">
    <property type="component" value="Unassembled WGS sequence"/>
</dbReference>
<sequence length="173" mass="19489">MVPTINQIVNAPEKQVRAILLALCEDDSVRHRAGTHYSALQLGASKGKRKAANDLFICLQCDQSFEKEENEHGDCRYHPGEFAFPANADINSDVWADYEPELHGEMDTPEYRESFPEVFTWTCCRWNVSKKGCTQGKHEAHPDRSKRERGDARGEGKDAARSDSSGEEDSEDN</sequence>
<proteinExistence type="predicted"/>
<evidence type="ECO:0000313" key="3">
    <source>
        <dbReference type="Proteomes" id="UP000050424"/>
    </source>
</evidence>
<accession>A0A0P7BB42</accession>
<dbReference type="OrthoDB" id="5422613at2759"/>
<keyword evidence="3" id="KW-1185">Reference proteome</keyword>
<organism evidence="2 3">
    <name type="scientific">Neonectria ditissima</name>
    <dbReference type="NCBI Taxonomy" id="78410"/>
    <lineage>
        <taxon>Eukaryota</taxon>
        <taxon>Fungi</taxon>
        <taxon>Dikarya</taxon>
        <taxon>Ascomycota</taxon>
        <taxon>Pezizomycotina</taxon>
        <taxon>Sordariomycetes</taxon>
        <taxon>Hypocreomycetidae</taxon>
        <taxon>Hypocreales</taxon>
        <taxon>Nectriaceae</taxon>
        <taxon>Neonectria</taxon>
    </lineage>
</organism>
<comment type="caution">
    <text evidence="2">The sequence shown here is derived from an EMBL/GenBank/DDBJ whole genome shotgun (WGS) entry which is preliminary data.</text>
</comment>
<gene>
    <name evidence="2" type="ORF">AK830_g10087</name>
</gene>
<reference evidence="2 3" key="1">
    <citation type="submission" date="2015-09" db="EMBL/GenBank/DDBJ databases">
        <title>Draft genome of a European isolate of the apple canker pathogen Neonectria ditissima.</title>
        <authorList>
            <person name="Gomez-Cortecero A."/>
            <person name="Harrison R.J."/>
            <person name="Armitage A.D."/>
        </authorList>
    </citation>
    <scope>NUCLEOTIDE SEQUENCE [LARGE SCALE GENOMIC DNA]</scope>
    <source>
        <strain evidence="2 3">R09/05</strain>
    </source>
</reference>
<feature type="region of interest" description="Disordered" evidence="1">
    <location>
        <begin position="132"/>
        <end position="173"/>
    </location>
</feature>
<name>A0A0P7BB42_9HYPO</name>
<dbReference type="PANTHER" id="PTHR38167:SF1">
    <property type="entry name" value="C2H2-TYPE DOMAIN-CONTAINING PROTEIN"/>
    <property type="match status" value="1"/>
</dbReference>
<dbReference type="AlphaFoldDB" id="A0A0P7BB42"/>
<evidence type="ECO:0008006" key="4">
    <source>
        <dbReference type="Google" id="ProtNLM"/>
    </source>
</evidence>